<accession>U3BNK6</accession>
<evidence type="ECO:0000259" key="1">
    <source>
        <dbReference type="Pfam" id="PF05785"/>
    </source>
</evidence>
<feature type="domain" description="Cytotoxic necrotizing factor Rho-activating" evidence="1">
    <location>
        <begin position="409"/>
        <end position="527"/>
    </location>
</feature>
<dbReference type="AlphaFoldDB" id="U3BNK6"/>
<dbReference type="SUPFAM" id="SSF64438">
    <property type="entry name" value="CNF1/YfiH-like putative cysteine hydrolases"/>
    <property type="match status" value="1"/>
</dbReference>
<organism evidence="2 3">
    <name type="scientific">Vibrio proteolyticus NBRC 13287</name>
    <dbReference type="NCBI Taxonomy" id="1219065"/>
    <lineage>
        <taxon>Bacteria</taxon>
        <taxon>Pseudomonadati</taxon>
        <taxon>Pseudomonadota</taxon>
        <taxon>Gammaproteobacteria</taxon>
        <taxon>Vibrionales</taxon>
        <taxon>Vibrionaceae</taxon>
        <taxon>Vibrio</taxon>
    </lineage>
</organism>
<dbReference type="InterPro" id="IPR037040">
    <property type="entry name" value="CNF_Rho-act_sf"/>
</dbReference>
<dbReference type="RefSeq" id="WP_021706134.1">
    <property type="nucleotide sequence ID" value="NZ_BATJ01000011.1"/>
</dbReference>
<dbReference type="InterPro" id="IPR011324">
    <property type="entry name" value="Cytotoxic_necrot_fac-like_cat"/>
</dbReference>
<sequence length="603" mass="67916">MPNTKKTAARFVAAYYPPVETPQSKCLPTRETVREKPQPSARFQCVLRIYTAEDELSQYSVGRGQWKLLTNTKGVAPLANWEVSSQDDGTTLLTASCHKEASRRLVYEWIRGAGYGKQYEVMTRPKGSSDINAQFVPVKLALLRDGVAGWPTQGYFYHFIDGALQAECQIAGEGRWSYQLLCSDERGLDERPLFERHLSHFLLPYRIENHSPGEQYLLYRRERLSTEEWASLSSSWLAQHGLRLNMDAVIAAFNGPLTTEVRQEDIPPSGHLRVGHVYPFGDVWGQYRHPELAPELVHIQTDSSVNQRMPVVMVGEWDGEGYSTGEQVSMTQLTGRGPFYLKTPRAPRAKFWFSRIDQRAEFSAEKASERLSDSDQRDVLECSDGTQMTSFNKSMNAWVTHFWDDNPLPEELDVLVLHNGYTGAAGVRIDLDELDPGQQILVTGGTLSGCTMVTGVKGRQFYALHAGTAISPNEWKTGQHGVRDNYALLKLMMPENDLTAPPEWDNDGMPALLDCFSQATMAYSGKPEAKMQRADARCFNYYRPEILYSVCCSFSLIKKDRHGNVSVETLTELGEISQDSSAENKSVSNFVYEARDTRVKVLL</sequence>
<proteinExistence type="predicted"/>
<dbReference type="InterPro" id="IPR008430">
    <property type="entry name" value="CNF_Rho-act"/>
</dbReference>
<gene>
    <name evidence="2" type="ORF">VPR01S_11_01570</name>
</gene>
<evidence type="ECO:0000313" key="2">
    <source>
        <dbReference type="EMBL" id="GAD68163.1"/>
    </source>
</evidence>
<dbReference type="eggNOG" id="COG1388">
    <property type="taxonomic scope" value="Bacteria"/>
</dbReference>
<keyword evidence="3" id="KW-1185">Reference proteome</keyword>
<dbReference type="CDD" id="cd20709">
    <property type="entry name" value="MIX_V"/>
    <property type="match status" value="1"/>
</dbReference>
<dbReference type="Proteomes" id="UP000016570">
    <property type="component" value="Unassembled WGS sequence"/>
</dbReference>
<name>U3BNK6_VIBPR</name>
<dbReference type="Gene3D" id="3.60.100.10">
    <property type="entry name" value="Cytotoxic necrotizing factor, Rho-activating domain"/>
    <property type="match status" value="1"/>
</dbReference>
<comment type="caution">
    <text evidence="2">The sequence shown here is derived from an EMBL/GenBank/DDBJ whole genome shotgun (WGS) entry which is preliminary data.</text>
</comment>
<dbReference type="STRING" id="1219065.VPR01S_11_01570"/>
<dbReference type="SMR" id="U3BNK6"/>
<protein>
    <recommendedName>
        <fullName evidence="1">Cytotoxic necrotizing factor Rho-activating domain-containing protein</fullName>
    </recommendedName>
</protein>
<evidence type="ECO:0000313" key="3">
    <source>
        <dbReference type="Proteomes" id="UP000016570"/>
    </source>
</evidence>
<dbReference type="CDD" id="cd16834">
    <property type="entry name" value="CNF1-like"/>
    <property type="match status" value="1"/>
</dbReference>
<dbReference type="Pfam" id="PF05785">
    <property type="entry name" value="CNF1"/>
    <property type="match status" value="1"/>
</dbReference>
<reference evidence="2 3" key="1">
    <citation type="submission" date="2013-09" db="EMBL/GenBank/DDBJ databases">
        <title>Whole genome shotgun sequence of Vibrio proteolyticus NBRC 13287.</title>
        <authorList>
            <person name="Isaki S."/>
            <person name="Hosoyama A."/>
            <person name="Numata M."/>
            <person name="Hashimoto M."/>
            <person name="Hosoyama Y."/>
            <person name="Tsuchikane K."/>
            <person name="Noguchi M."/>
            <person name="Hirakata S."/>
            <person name="Ichikawa N."/>
            <person name="Ohji S."/>
            <person name="Yamazoe A."/>
            <person name="Fujita N."/>
        </authorList>
    </citation>
    <scope>NUCLEOTIDE SEQUENCE [LARGE SCALE GENOMIC DNA]</scope>
    <source>
        <strain evidence="2 3">NBRC 13287</strain>
    </source>
</reference>
<dbReference type="EMBL" id="BATJ01000011">
    <property type="protein sequence ID" value="GAD68163.1"/>
    <property type="molecule type" value="Genomic_DNA"/>
</dbReference>